<name>A0A3B1E6Z7_9ZZZZ</name>
<feature type="compositionally biased region" description="Basic and acidic residues" evidence="1">
    <location>
        <begin position="261"/>
        <end position="276"/>
    </location>
</feature>
<protein>
    <submittedName>
        <fullName evidence="2">Uncharacterized protein</fullName>
    </submittedName>
</protein>
<dbReference type="AlphaFoldDB" id="A0A3B1E6Z7"/>
<gene>
    <name evidence="2" type="ORF">MNBD_PLANCTO02-639</name>
</gene>
<sequence length="291" mass="33707">MSKIKNFGLALVGMALVFGITTANANPPRRTNGRRNISRFGLGYKFGNITSGTHPTNRRRTSGYGIRRDRGNHVIRNNYGKVIGQYRQDTIPHDSTYIVPHVNKQYNGSYYVQDDNYYYSPQTGDFGDTHGRQRQAQRVRFGGFTQTEDLSGRLLSALKNLRLDLHRNYSENHGFKKIYDETAHVLESAKYIHDADHQKDRHAIQGKLTQLDKQFHHIQNELRDWKQGRRQEDVGRFGLLSKMDQIQVTIHHLMNDSGVKQSREIHGRTDDGHGRTDAIRDRTREIHRENN</sequence>
<evidence type="ECO:0000313" key="2">
    <source>
        <dbReference type="EMBL" id="VAX39147.1"/>
    </source>
</evidence>
<reference evidence="2" key="1">
    <citation type="submission" date="2018-06" db="EMBL/GenBank/DDBJ databases">
        <authorList>
            <person name="Zhirakovskaya E."/>
        </authorList>
    </citation>
    <scope>NUCLEOTIDE SEQUENCE</scope>
</reference>
<feature type="region of interest" description="Disordered" evidence="1">
    <location>
        <begin position="257"/>
        <end position="276"/>
    </location>
</feature>
<proteinExistence type="predicted"/>
<accession>A0A3B1E6Z7</accession>
<dbReference type="EMBL" id="UOGL01000304">
    <property type="protein sequence ID" value="VAX39147.1"/>
    <property type="molecule type" value="Genomic_DNA"/>
</dbReference>
<organism evidence="2">
    <name type="scientific">hydrothermal vent metagenome</name>
    <dbReference type="NCBI Taxonomy" id="652676"/>
    <lineage>
        <taxon>unclassified sequences</taxon>
        <taxon>metagenomes</taxon>
        <taxon>ecological metagenomes</taxon>
    </lineage>
</organism>
<evidence type="ECO:0000256" key="1">
    <source>
        <dbReference type="SAM" id="MobiDB-lite"/>
    </source>
</evidence>